<evidence type="ECO:0000256" key="11">
    <source>
        <dbReference type="ARBA" id="ARBA00023277"/>
    </source>
</evidence>
<keyword evidence="7" id="KW-0560">Oxidoreductase</keyword>
<keyword evidence="5 16" id="KW-0732">Signal</keyword>
<dbReference type="GO" id="GO:0004497">
    <property type="term" value="F:monooxygenase activity"/>
    <property type="evidence" value="ECO:0007669"/>
    <property type="project" value="UniProtKB-KW"/>
</dbReference>
<proteinExistence type="inferred from homology"/>
<keyword evidence="11 15" id="KW-0119">Carbohydrate metabolism</keyword>
<dbReference type="GO" id="GO:0046872">
    <property type="term" value="F:metal ion binding"/>
    <property type="evidence" value="ECO:0007669"/>
    <property type="project" value="UniProtKB-KW"/>
</dbReference>
<evidence type="ECO:0000256" key="3">
    <source>
        <dbReference type="ARBA" id="ARBA00022525"/>
    </source>
</evidence>
<keyword evidence="9" id="KW-0503">Monooxygenase</keyword>
<dbReference type="GO" id="GO:0008810">
    <property type="term" value="F:cellulase activity"/>
    <property type="evidence" value="ECO:0007669"/>
    <property type="project" value="UniProtKB-UniRule"/>
</dbReference>
<name>A0A2T2NXM9_CORCC</name>
<evidence type="ECO:0000256" key="15">
    <source>
        <dbReference type="RuleBase" id="RU368122"/>
    </source>
</evidence>
<comment type="domain">
    <text evidence="15">Has a modular structure: an endo-beta-1,4-glucanase catalytic module at the N-terminus, a linker rich in serines and threonines, and a C-terminal carbohydrate-binding module (CBM).</text>
</comment>
<protein>
    <recommendedName>
        <fullName evidence="15">AA9 family lytic polysaccharide monooxygenase</fullName>
        <ecNumber evidence="15">1.14.99.56</ecNumber>
    </recommendedName>
    <alternativeName>
        <fullName evidence="15">Endo-beta-1,4-glucanase</fullName>
    </alternativeName>
    <alternativeName>
        <fullName evidence="15">Glycosyl hydrolase 61 family protein</fullName>
    </alternativeName>
</protein>
<sequence length="277" mass="28666">MWAFVFASALAVQQAAGHAIFQQLWVNGVDKSNTCIRMPGSNTPVTNVNSNDVRCNVGGTRGVSGKCPVPAGGTVTVEMHQASGLSAMQPGDRNCKNEAIGGAHYGPVLVYMTKVADASTADGSTGWFKVYENGWAPANKGAADNDYWGVKDMNNCCGKVDVKLPSDLAAGDYLLRAEVIALHTAGQQGGAQLYMSCYQLSVTGGGSNSPATVKFPGAYKASDAGIKVNIHAALSSYVVPGPPVAPGGTTKTPGQGASCANKKLMLRGTNDVFVDYP</sequence>
<feature type="domain" description="Auxiliary Activity family 9 catalytic" evidence="17">
    <location>
        <begin position="18"/>
        <end position="233"/>
    </location>
</feature>
<dbReference type="OrthoDB" id="3238762at2759"/>
<dbReference type="InterPro" id="IPR049892">
    <property type="entry name" value="AA9"/>
</dbReference>
<gene>
    <name evidence="18" type="ORF">BS50DRAFT_619075</name>
</gene>
<comment type="function">
    <text evidence="15">Lytic polysaccharide monooxygenase (LMPO) that depolymerizes crystalline and amorphous polysaccharides via the oxidation of scissile alpha- or beta-(1-4)-glycosidic bonds, yielding C1 and/or C4 oxidation products. Catalysis by LPMOs requires the reduction of the active-site copper from Cu(II) to Cu(I) by a reducing agent and H(2)O(2) or O(2) as a cosubstrate.</text>
</comment>
<evidence type="ECO:0000256" key="13">
    <source>
        <dbReference type="ARBA" id="ARBA00044502"/>
    </source>
</evidence>
<evidence type="ECO:0000313" key="18">
    <source>
        <dbReference type="EMBL" id="PSN70174.1"/>
    </source>
</evidence>
<evidence type="ECO:0000256" key="1">
    <source>
        <dbReference type="ARBA" id="ARBA00001973"/>
    </source>
</evidence>
<dbReference type="Pfam" id="PF03443">
    <property type="entry name" value="AA9"/>
    <property type="match status" value="1"/>
</dbReference>
<dbReference type="EC" id="1.14.99.56" evidence="15"/>
<comment type="similarity">
    <text evidence="13">Belongs to the polysaccharide monooxygenase AA9 family.</text>
</comment>
<evidence type="ECO:0000256" key="7">
    <source>
        <dbReference type="ARBA" id="ARBA00023002"/>
    </source>
</evidence>
<feature type="signal peptide" evidence="16">
    <location>
        <begin position="1"/>
        <end position="17"/>
    </location>
</feature>
<dbReference type="CDD" id="cd21175">
    <property type="entry name" value="LPMO_AA9"/>
    <property type="match status" value="1"/>
</dbReference>
<evidence type="ECO:0000256" key="2">
    <source>
        <dbReference type="ARBA" id="ARBA00004613"/>
    </source>
</evidence>
<dbReference type="Gene3D" id="2.70.50.70">
    <property type="match status" value="1"/>
</dbReference>
<dbReference type="EMBL" id="KZ678132">
    <property type="protein sequence ID" value="PSN70174.1"/>
    <property type="molecule type" value="Genomic_DNA"/>
</dbReference>
<keyword evidence="8" id="KW-0186">Copper</keyword>
<comment type="cofactor">
    <cofactor evidence="1">
        <name>Cu(2+)</name>
        <dbReference type="ChEBI" id="CHEBI:29036"/>
    </cofactor>
</comment>
<evidence type="ECO:0000313" key="19">
    <source>
        <dbReference type="Proteomes" id="UP000240883"/>
    </source>
</evidence>
<organism evidence="18 19">
    <name type="scientific">Corynespora cassiicola Philippines</name>
    <dbReference type="NCBI Taxonomy" id="1448308"/>
    <lineage>
        <taxon>Eukaryota</taxon>
        <taxon>Fungi</taxon>
        <taxon>Dikarya</taxon>
        <taxon>Ascomycota</taxon>
        <taxon>Pezizomycotina</taxon>
        <taxon>Dothideomycetes</taxon>
        <taxon>Pleosporomycetidae</taxon>
        <taxon>Pleosporales</taxon>
        <taxon>Corynesporascaceae</taxon>
        <taxon>Corynespora</taxon>
    </lineage>
</organism>
<accession>A0A2T2NXM9</accession>
<evidence type="ECO:0000256" key="8">
    <source>
        <dbReference type="ARBA" id="ARBA00023008"/>
    </source>
</evidence>
<keyword evidence="12 15" id="KW-0624">Polysaccharide degradation</keyword>
<comment type="subcellular location">
    <subcellularLocation>
        <location evidence="2 15">Secreted</location>
    </subcellularLocation>
</comment>
<evidence type="ECO:0000256" key="5">
    <source>
        <dbReference type="ARBA" id="ARBA00022729"/>
    </source>
</evidence>
<comment type="catalytic activity">
    <reaction evidence="14 15">
        <text>[(1-&gt;4)-beta-D-glucosyl]n+m + reduced acceptor + O2 = 4-dehydro-beta-D-glucosyl-[(1-&gt;4)-beta-D-glucosyl]n-1 + [(1-&gt;4)-beta-D-glucosyl]m + acceptor + H2O.</text>
        <dbReference type="EC" id="1.14.99.56"/>
    </reaction>
</comment>
<dbReference type="AlphaFoldDB" id="A0A2T2NXM9"/>
<keyword evidence="6 15" id="KW-0136">Cellulose degradation</keyword>
<reference evidence="18 19" key="1">
    <citation type="journal article" date="2018" name="Front. Microbiol.">
        <title>Genome-Wide Analysis of Corynespora cassiicola Leaf Fall Disease Putative Effectors.</title>
        <authorList>
            <person name="Lopez D."/>
            <person name="Ribeiro S."/>
            <person name="Label P."/>
            <person name="Fumanal B."/>
            <person name="Venisse J.S."/>
            <person name="Kohler A."/>
            <person name="de Oliveira R.R."/>
            <person name="Labutti K."/>
            <person name="Lipzen A."/>
            <person name="Lail K."/>
            <person name="Bauer D."/>
            <person name="Ohm R.A."/>
            <person name="Barry K.W."/>
            <person name="Spatafora J."/>
            <person name="Grigoriev I.V."/>
            <person name="Martin F.M."/>
            <person name="Pujade-Renaud V."/>
        </authorList>
    </citation>
    <scope>NUCLEOTIDE SEQUENCE [LARGE SCALE GENOMIC DNA]</scope>
    <source>
        <strain evidence="18 19">Philippines</strain>
    </source>
</reference>
<feature type="chain" id="PRO_5015550902" description="AA9 family lytic polysaccharide monooxygenase" evidence="16">
    <location>
        <begin position="18"/>
        <end position="277"/>
    </location>
</feature>
<evidence type="ECO:0000256" key="12">
    <source>
        <dbReference type="ARBA" id="ARBA00023326"/>
    </source>
</evidence>
<keyword evidence="18" id="KW-0378">Hydrolase</keyword>
<evidence type="ECO:0000256" key="14">
    <source>
        <dbReference type="ARBA" id="ARBA00045077"/>
    </source>
</evidence>
<evidence type="ECO:0000256" key="10">
    <source>
        <dbReference type="ARBA" id="ARBA00023157"/>
    </source>
</evidence>
<dbReference type="InterPro" id="IPR005103">
    <property type="entry name" value="AA9_LPMO"/>
</dbReference>
<evidence type="ECO:0000256" key="6">
    <source>
        <dbReference type="ARBA" id="ARBA00023001"/>
    </source>
</evidence>
<keyword evidence="3 15" id="KW-0964">Secreted</keyword>
<dbReference type="PANTHER" id="PTHR33353">
    <property type="entry name" value="PUTATIVE (AFU_ORTHOLOGUE AFUA_1G12560)-RELATED"/>
    <property type="match status" value="1"/>
</dbReference>
<dbReference type="Proteomes" id="UP000240883">
    <property type="component" value="Unassembled WGS sequence"/>
</dbReference>
<evidence type="ECO:0000256" key="9">
    <source>
        <dbReference type="ARBA" id="ARBA00023033"/>
    </source>
</evidence>
<keyword evidence="4" id="KW-0479">Metal-binding</keyword>
<evidence type="ECO:0000256" key="16">
    <source>
        <dbReference type="SAM" id="SignalP"/>
    </source>
</evidence>
<evidence type="ECO:0000259" key="17">
    <source>
        <dbReference type="Pfam" id="PF03443"/>
    </source>
</evidence>
<dbReference type="GO" id="GO:0005576">
    <property type="term" value="C:extracellular region"/>
    <property type="evidence" value="ECO:0007669"/>
    <property type="project" value="UniProtKB-SubCell"/>
</dbReference>
<dbReference type="GO" id="GO:0030245">
    <property type="term" value="P:cellulose catabolic process"/>
    <property type="evidence" value="ECO:0007669"/>
    <property type="project" value="UniProtKB-UniRule"/>
</dbReference>
<evidence type="ECO:0000256" key="4">
    <source>
        <dbReference type="ARBA" id="ARBA00022723"/>
    </source>
</evidence>
<keyword evidence="19" id="KW-1185">Reference proteome</keyword>
<dbReference type="STRING" id="1448308.A0A2T2NXM9"/>
<keyword evidence="10 15" id="KW-1015">Disulfide bond</keyword>
<dbReference type="PANTHER" id="PTHR33353:SF9">
    <property type="entry name" value="ENDOGLUCANASE II"/>
    <property type="match status" value="1"/>
</dbReference>
<dbReference type="GO" id="GO:0030248">
    <property type="term" value="F:cellulose binding"/>
    <property type="evidence" value="ECO:0007669"/>
    <property type="project" value="UniProtKB-UniRule"/>
</dbReference>